<reference evidence="13 14" key="1">
    <citation type="submission" date="2023-03" db="EMBL/GenBank/DDBJ databases">
        <title>Thalassotalea loyana LMG 22536T draft genome sequence.</title>
        <authorList>
            <person name="Sawabe T."/>
        </authorList>
    </citation>
    <scope>NUCLEOTIDE SEQUENCE [LARGE SCALE GENOMIC DNA]</scope>
    <source>
        <strain evidence="13 14">LMG 22536</strain>
    </source>
</reference>
<accession>A0ABQ6HA93</accession>
<keyword evidence="8" id="KW-0460">Magnesium</keyword>
<dbReference type="Pfam" id="PF00781">
    <property type="entry name" value="DAGK_cat"/>
    <property type="match status" value="1"/>
</dbReference>
<organism evidence="13 14">
    <name type="scientific">Thalassotalea loyana</name>
    <dbReference type="NCBI Taxonomy" id="280483"/>
    <lineage>
        <taxon>Bacteria</taxon>
        <taxon>Pseudomonadati</taxon>
        <taxon>Pseudomonadota</taxon>
        <taxon>Gammaproteobacteria</taxon>
        <taxon>Alteromonadales</taxon>
        <taxon>Colwelliaceae</taxon>
        <taxon>Thalassotalea</taxon>
    </lineage>
</organism>
<dbReference type="PROSITE" id="PS50146">
    <property type="entry name" value="DAGK"/>
    <property type="match status" value="1"/>
</dbReference>
<keyword evidence="14" id="KW-1185">Reference proteome</keyword>
<keyword evidence="7" id="KW-0067">ATP-binding</keyword>
<dbReference type="SUPFAM" id="SSF111331">
    <property type="entry name" value="NAD kinase/diacylglycerol kinase-like"/>
    <property type="match status" value="1"/>
</dbReference>
<dbReference type="PANTHER" id="PTHR12358">
    <property type="entry name" value="SPHINGOSINE KINASE"/>
    <property type="match status" value="1"/>
</dbReference>
<evidence type="ECO:0000256" key="7">
    <source>
        <dbReference type="ARBA" id="ARBA00022840"/>
    </source>
</evidence>
<evidence type="ECO:0000256" key="4">
    <source>
        <dbReference type="ARBA" id="ARBA00022723"/>
    </source>
</evidence>
<evidence type="ECO:0000313" key="13">
    <source>
        <dbReference type="EMBL" id="GLX84899.1"/>
    </source>
</evidence>
<keyword evidence="10" id="KW-0594">Phospholipid biosynthesis</keyword>
<dbReference type="InterPro" id="IPR005218">
    <property type="entry name" value="Diacylglycerol/lipid_kinase"/>
</dbReference>
<dbReference type="InterPro" id="IPR050187">
    <property type="entry name" value="Lipid_Phosphate_FormReg"/>
</dbReference>
<comment type="caution">
    <text evidence="13">The sequence shown here is derived from an EMBL/GenBank/DDBJ whole genome shotgun (WGS) entry which is preliminary data.</text>
</comment>
<feature type="domain" description="DAGKc" evidence="12">
    <location>
        <begin position="1"/>
        <end position="129"/>
    </location>
</feature>
<evidence type="ECO:0000256" key="6">
    <source>
        <dbReference type="ARBA" id="ARBA00022777"/>
    </source>
</evidence>
<keyword evidence="4" id="KW-0479">Metal-binding</keyword>
<dbReference type="Gene3D" id="3.40.50.10330">
    <property type="entry name" value="Probable inorganic polyphosphate/atp-NAD kinase, domain 1"/>
    <property type="match status" value="1"/>
</dbReference>
<dbReference type="InterPro" id="IPR017438">
    <property type="entry name" value="ATP-NAD_kinase_N"/>
</dbReference>
<dbReference type="InterPro" id="IPR016064">
    <property type="entry name" value="NAD/diacylglycerol_kinase_sf"/>
</dbReference>
<keyword evidence="11" id="KW-1208">Phospholipid metabolism</keyword>
<dbReference type="InterPro" id="IPR045540">
    <property type="entry name" value="YegS/DAGK_C"/>
</dbReference>
<dbReference type="RefSeq" id="WP_284296588.1">
    <property type="nucleotide sequence ID" value="NZ_BSSV01000002.1"/>
</dbReference>
<dbReference type="PANTHER" id="PTHR12358:SF106">
    <property type="entry name" value="LIPID KINASE YEGS"/>
    <property type="match status" value="1"/>
</dbReference>
<evidence type="ECO:0000256" key="3">
    <source>
        <dbReference type="ARBA" id="ARBA00022679"/>
    </source>
</evidence>
<dbReference type="Proteomes" id="UP001157134">
    <property type="component" value="Unassembled WGS sequence"/>
</dbReference>
<gene>
    <name evidence="13" type="ORF">tloyanaT_11510</name>
</gene>
<dbReference type="InterPro" id="IPR001206">
    <property type="entry name" value="Diacylglycerol_kinase_cat_dom"/>
</dbReference>
<sequence length="304" mass="32349">MSAIRVILNGKKAILEEVREAIFAARAHGNIDIRVTFEGGDAARFVKEAINDGCTRIVAAGGDGTVNELTNALMKSSADTKPELAILPLGTANDFATACHVPSSLFDALMLALKGKSYPVDCIQAGEDYFINVASCGFGAQVTTNTPVALKNFLGGGAYTISGLVQALNFEPFQGTFSLPDQVANRHIIVAAICNGRQAGGGQVLAPIACIDDGLMDIVSFSQFTKDDLHQVLSEIRDPMVSGKFIERVQVNKASWTSKAAIPINLDGEPITTNNIDFEVHQQSLNLVLPDDCPLLTCNQPQAQ</sequence>
<comment type="cofactor">
    <cofactor evidence="1">
        <name>Mg(2+)</name>
        <dbReference type="ChEBI" id="CHEBI:18420"/>
    </cofactor>
</comment>
<evidence type="ECO:0000256" key="11">
    <source>
        <dbReference type="ARBA" id="ARBA00023264"/>
    </source>
</evidence>
<dbReference type="SMART" id="SM00046">
    <property type="entry name" value="DAGKc"/>
    <property type="match status" value="1"/>
</dbReference>
<keyword evidence="3" id="KW-0808">Transferase</keyword>
<evidence type="ECO:0000313" key="14">
    <source>
        <dbReference type="Proteomes" id="UP001157134"/>
    </source>
</evidence>
<protein>
    <submittedName>
        <fullName evidence="13">Lipid kinase YegS-like protein</fullName>
    </submittedName>
</protein>
<evidence type="ECO:0000259" key="12">
    <source>
        <dbReference type="PROSITE" id="PS50146"/>
    </source>
</evidence>
<dbReference type="Gene3D" id="2.60.200.40">
    <property type="match status" value="1"/>
</dbReference>
<evidence type="ECO:0000256" key="8">
    <source>
        <dbReference type="ARBA" id="ARBA00022842"/>
    </source>
</evidence>
<dbReference type="Pfam" id="PF19279">
    <property type="entry name" value="YegS_C"/>
    <property type="match status" value="1"/>
</dbReference>
<dbReference type="EMBL" id="BSSV01000002">
    <property type="protein sequence ID" value="GLX84899.1"/>
    <property type="molecule type" value="Genomic_DNA"/>
</dbReference>
<dbReference type="NCBIfam" id="NF009602">
    <property type="entry name" value="PRK13054.1"/>
    <property type="match status" value="1"/>
</dbReference>
<evidence type="ECO:0000256" key="1">
    <source>
        <dbReference type="ARBA" id="ARBA00001946"/>
    </source>
</evidence>
<evidence type="ECO:0000256" key="2">
    <source>
        <dbReference type="ARBA" id="ARBA00022516"/>
    </source>
</evidence>
<evidence type="ECO:0000256" key="9">
    <source>
        <dbReference type="ARBA" id="ARBA00023098"/>
    </source>
</evidence>
<keyword evidence="6" id="KW-0418">Kinase</keyword>
<evidence type="ECO:0000256" key="5">
    <source>
        <dbReference type="ARBA" id="ARBA00022741"/>
    </source>
</evidence>
<keyword evidence="2" id="KW-0444">Lipid biosynthesis</keyword>
<name>A0ABQ6HA93_9GAMM</name>
<proteinExistence type="predicted"/>
<evidence type="ECO:0000256" key="10">
    <source>
        <dbReference type="ARBA" id="ARBA00023209"/>
    </source>
</evidence>
<dbReference type="NCBIfam" id="TIGR00147">
    <property type="entry name" value="YegS/Rv2252/BmrU family lipid kinase"/>
    <property type="match status" value="1"/>
</dbReference>
<keyword evidence="9" id="KW-0443">Lipid metabolism</keyword>
<keyword evidence="5" id="KW-0547">Nucleotide-binding</keyword>